<gene>
    <name evidence="1" type="ORF">O6H91_04G088700</name>
</gene>
<comment type="caution">
    <text evidence="1">The sequence shown here is derived from an EMBL/GenBank/DDBJ whole genome shotgun (WGS) entry which is preliminary data.</text>
</comment>
<dbReference type="EMBL" id="CM055095">
    <property type="protein sequence ID" value="KAJ7559511.1"/>
    <property type="molecule type" value="Genomic_DNA"/>
</dbReference>
<name>A0ACC2DZ35_DIPCM</name>
<reference evidence="2" key="1">
    <citation type="journal article" date="2024" name="Proc. Natl. Acad. Sci. U.S.A.">
        <title>Extraordinary preservation of gene collinearity over three hundred million years revealed in homosporous lycophytes.</title>
        <authorList>
            <person name="Li C."/>
            <person name="Wickell D."/>
            <person name="Kuo L.Y."/>
            <person name="Chen X."/>
            <person name="Nie B."/>
            <person name="Liao X."/>
            <person name="Peng D."/>
            <person name="Ji J."/>
            <person name="Jenkins J."/>
            <person name="Williams M."/>
            <person name="Shu S."/>
            <person name="Plott C."/>
            <person name="Barry K."/>
            <person name="Rajasekar S."/>
            <person name="Grimwood J."/>
            <person name="Han X."/>
            <person name="Sun S."/>
            <person name="Hou Z."/>
            <person name="He W."/>
            <person name="Dai G."/>
            <person name="Sun C."/>
            <person name="Schmutz J."/>
            <person name="Leebens-Mack J.H."/>
            <person name="Li F.W."/>
            <person name="Wang L."/>
        </authorList>
    </citation>
    <scope>NUCLEOTIDE SEQUENCE [LARGE SCALE GENOMIC DNA]</scope>
    <source>
        <strain evidence="2">cv. PW_Plant_1</strain>
    </source>
</reference>
<evidence type="ECO:0000313" key="1">
    <source>
        <dbReference type="EMBL" id="KAJ7559511.1"/>
    </source>
</evidence>
<evidence type="ECO:0000313" key="2">
    <source>
        <dbReference type="Proteomes" id="UP001162992"/>
    </source>
</evidence>
<proteinExistence type="predicted"/>
<keyword evidence="2" id="KW-1185">Reference proteome</keyword>
<protein>
    <submittedName>
        <fullName evidence="1">Uncharacterized protein</fullName>
    </submittedName>
</protein>
<sequence length="578" mass="63596">MAWRIGGARRAFKKNNHFFSSSLEANPDPFRSSLPPSPVNSVLGTSPVNSLTQEKQPTTLSSSTHIDNPLYRLFTENASSPSLASKQFGWDSTSQGGSIYSRKDVQFFHSSSFSASPPTSSSAVERMEAEEAAATVEDADILRTEDCRVLYSRTPSPELLRTLFNLLLVAYEPMVDLSIAVLKSPLMDRSFFRVPTLWMVKNSVYEHFCAGENVAEASKTLQRMWEQGLQGILDYSLEDAIDNISCDENLRGFVNTIQTTRELPQGSVSSACVKITAIAPLTLLERVSELLRWQHKTPGFLLPWKQDSLPFLSSNSPNYHVQAEPSPLSTEEETDLLLAHERLDRLCKACEEANLPLLVDAEYSSVQPAIDYLTYAVALNYNRQGSPLVFTTIQTYLKDALPRLSLALEASSQRGMAFGVKLVRGAYISRENALASALQAPSPIHSSIQKTHHCYDSCAAMMLENLSAGKGAGAVVLATHNFQSGRVAACKAQELGLVKGDSRLQFAQLKGMADGLSLALAHAGFQVSKYLPFGPVQQVIPYLIRRAEENRGLLGNAVGDRNRVRTELRRRLYAAIGL</sequence>
<dbReference type="Proteomes" id="UP001162992">
    <property type="component" value="Chromosome 4"/>
</dbReference>
<organism evidence="1 2">
    <name type="scientific">Diphasiastrum complanatum</name>
    <name type="common">Issler's clubmoss</name>
    <name type="synonym">Lycopodium complanatum</name>
    <dbReference type="NCBI Taxonomy" id="34168"/>
    <lineage>
        <taxon>Eukaryota</taxon>
        <taxon>Viridiplantae</taxon>
        <taxon>Streptophyta</taxon>
        <taxon>Embryophyta</taxon>
        <taxon>Tracheophyta</taxon>
        <taxon>Lycopodiopsida</taxon>
        <taxon>Lycopodiales</taxon>
        <taxon>Lycopodiaceae</taxon>
        <taxon>Lycopodioideae</taxon>
        <taxon>Diphasiastrum</taxon>
    </lineage>
</organism>
<accession>A0ACC2DZ35</accession>